<dbReference type="AlphaFoldDB" id="A0A7S1AC90"/>
<organism evidence="2">
    <name type="scientific">Noctiluca scintillans</name>
    <name type="common">Sea sparkle</name>
    <name type="synonym">Red tide dinoflagellate</name>
    <dbReference type="NCBI Taxonomy" id="2966"/>
    <lineage>
        <taxon>Eukaryota</taxon>
        <taxon>Sar</taxon>
        <taxon>Alveolata</taxon>
        <taxon>Dinophyceae</taxon>
        <taxon>Noctilucales</taxon>
        <taxon>Noctilucaceae</taxon>
        <taxon>Noctiluca</taxon>
    </lineage>
</organism>
<evidence type="ECO:0000313" key="2">
    <source>
        <dbReference type="EMBL" id="CAD8849459.1"/>
    </source>
</evidence>
<feature type="region of interest" description="Disordered" evidence="1">
    <location>
        <begin position="1"/>
        <end position="36"/>
    </location>
</feature>
<protein>
    <submittedName>
        <fullName evidence="2">Uncharacterized protein</fullName>
    </submittedName>
</protein>
<name>A0A7S1AC90_NOCSC</name>
<gene>
    <name evidence="2" type="ORF">NSCI0253_LOCUS23809</name>
</gene>
<evidence type="ECO:0000256" key="1">
    <source>
        <dbReference type="SAM" id="MobiDB-lite"/>
    </source>
</evidence>
<reference evidence="2" key="1">
    <citation type="submission" date="2021-01" db="EMBL/GenBank/DDBJ databases">
        <authorList>
            <person name="Corre E."/>
            <person name="Pelletier E."/>
            <person name="Niang G."/>
            <person name="Scheremetjew M."/>
            <person name="Finn R."/>
            <person name="Kale V."/>
            <person name="Holt S."/>
            <person name="Cochrane G."/>
            <person name="Meng A."/>
            <person name="Brown T."/>
            <person name="Cohen L."/>
        </authorList>
    </citation>
    <scope>NUCLEOTIDE SEQUENCE</scope>
</reference>
<sequence length="331" mass="37595">MMGGVSPDPDDYTQRRTNSAPDLYETIRRTGRRPPLMDLDTSLDTGSFQQEVQCQLTEIFAALDQLSPCDGTRRRCSSPEMETVPNSITLITEQLLAEFRDFQVEVRSRLQEVSTEVDGLQRSGGQIKSEVYEMKQAMRDLIIGLRKQFADDLSKSFVSKVDTVPARPKRISAEARQDELAPTPYHRDCVLLPRDKEFDPDENINQMMGRVDDMELWLLKKRREARISHEKDLRVPLISKPVGMPLSVNLPGMHHTIMEHTVDLPTDLVNVDHAETSTESESELFETAGAHNVLVSVNEMRDAEFPRRSRSDSETCLISAATFSVDRDTER</sequence>
<accession>A0A7S1AC90</accession>
<dbReference type="EMBL" id="HBFQ01033789">
    <property type="protein sequence ID" value="CAD8849459.1"/>
    <property type="molecule type" value="Transcribed_RNA"/>
</dbReference>
<proteinExistence type="predicted"/>